<evidence type="ECO:0000313" key="2">
    <source>
        <dbReference type="Proteomes" id="UP001060215"/>
    </source>
</evidence>
<accession>A0ACC0I607</accession>
<reference evidence="1 2" key="1">
    <citation type="journal article" date="2022" name="Plant J.">
        <title>Chromosome-level genome of Camellia lanceoleosa provides a valuable resource for understanding genome evolution and self-incompatibility.</title>
        <authorList>
            <person name="Gong W."/>
            <person name="Xiao S."/>
            <person name="Wang L."/>
            <person name="Liao Z."/>
            <person name="Chang Y."/>
            <person name="Mo W."/>
            <person name="Hu G."/>
            <person name="Li W."/>
            <person name="Zhao G."/>
            <person name="Zhu H."/>
            <person name="Hu X."/>
            <person name="Ji K."/>
            <person name="Xiang X."/>
            <person name="Song Q."/>
            <person name="Yuan D."/>
            <person name="Jin S."/>
            <person name="Zhang L."/>
        </authorList>
    </citation>
    <scope>NUCLEOTIDE SEQUENCE [LARGE SCALE GENOMIC DNA]</scope>
    <source>
        <strain evidence="1">SQ_2022a</strain>
    </source>
</reference>
<comment type="caution">
    <text evidence="1">The sequence shown here is derived from an EMBL/GenBank/DDBJ whole genome shotgun (WGS) entry which is preliminary data.</text>
</comment>
<organism evidence="1 2">
    <name type="scientific">Camellia lanceoleosa</name>
    <dbReference type="NCBI Taxonomy" id="1840588"/>
    <lineage>
        <taxon>Eukaryota</taxon>
        <taxon>Viridiplantae</taxon>
        <taxon>Streptophyta</taxon>
        <taxon>Embryophyta</taxon>
        <taxon>Tracheophyta</taxon>
        <taxon>Spermatophyta</taxon>
        <taxon>Magnoliopsida</taxon>
        <taxon>eudicotyledons</taxon>
        <taxon>Gunneridae</taxon>
        <taxon>Pentapetalae</taxon>
        <taxon>asterids</taxon>
        <taxon>Ericales</taxon>
        <taxon>Theaceae</taxon>
        <taxon>Camellia</taxon>
    </lineage>
</organism>
<dbReference type="EMBL" id="CM045759">
    <property type="protein sequence ID" value="KAI8019751.1"/>
    <property type="molecule type" value="Genomic_DNA"/>
</dbReference>
<evidence type="ECO:0000313" key="1">
    <source>
        <dbReference type="EMBL" id="KAI8019751.1"/>
    </source>
</evidence>
<dbReference type="Proteomes" id="UP001060215">
    <property type="component" value="Chromosome 2"/>
</dbReference>
<proteinExistence type="predicted"/>
<name>A0ACC0I607_9ERIC</name>
<keyword evidence="2" id="KW-1185">Reference proteome</keyword>
<protein>
    <submittedName>
        <fullName evidence="1">Protein FAR1-RELATED SEQUENCE 6</fullName>
    </submittedName>
</protein>
<sequence length="276" mass="32143">MEEASLSNGQTPLDQSSEMIQERDGERTELDGQNGVPQGRKEFVAPAVGMEFESYDDAYNYYICYAKEVGFRVRVKNSWFKRNSREKYGAVLCCSSQGFKRMKEVNRIRKETRTGCPAMIRMRLVDSRRWRVLEVTLEHNHMLGSKNHKSIKKINTETKRKLQSNSDAEVQTINCFNFNGYLCRHALSVLNFNGVEEIPSKYVLSRWKKDYKRLYIPDYGSSNVDATERVQWFSQLYRSALQVMQEGVISLDHYKVALLALEESLIRVHDAEEKHE</sequence>
<gene>
    <name evidence="1" type="ORF">LOK49_LG04G02519</name>
</gene>